<dbReference type="Proteomes" id="UP001162164">
    <property type="component" value="Unassembled WGS sequence"/>
</dbReference>
<reference evidence="2" key="1">
    <citation type="journal article" date="2023" name="Insect Mol. Biol.">
        <title>Genome sequencing provides insights into the evolution of gene families encoding plant cell wall-degrading enzymes in longhorned beetles.</title>
        <authorList>
            <person name="Shin N.R."/>
            <person name="Okamura Y."/>
            <person name="Kirsch R."/>
            <person name="Pauchet Y."/>
        </authorList>
    </citation>
    <scope>NUCLEOTIDE SEQUENCE</scope>
    <source>
        <strain evidence="2">MMC_N1</strain>
    </source>
</reference>
<dbReference type="EMBL" id="JAPWTJ010000023">
    <property type="protein sequence ID" value="KAJ8984936.1"/>
    <property type="molecule type" value="Genomic_DNA"/>
</dbReference>
<accession>A0ABQ9K2Y7</accession>
<evidence type="ECO:0000313" key="2">
    <source>
        <dbReference type="EMBL" id="KAJ8984936.1"/>
    </source>
</evidence>
<feature type="transmembrane region" description="Helical" evidence="1">
    <location>
        <begin position="20"/>
        <end position="42"/>
    </location>
</feature>
<gene>
    <name evidence="2" type="ORF">NQ317_012186</name>
</gene>
<protein>
    <submittedName>
        <fullName evidence="2">Uncharacterized protein</fullName>
    </submittedName>
</protein>
<keyword evidence="1" id="KW-1133">Transmembrane helix</keyword>
<keyword evidence="3" id="KW-1185">Reference proteome</keyword>
<name>A0ABQ9K2Y7_9CUCU</name>
<evidence type="ECO:0000256" key="1">
    <source>
        <dbReference type="SAM" id="Phobius"/>
    </source>
</evidence>
<evidence type="ECO:0000313" key="3">
    <source>
        <dbReference type="Proteomes" id="UP001162164"/>
    </source>
</evidence>
<keyword evidence="1" id="KW-0812">Transmembrane</keyword>
<comment type="caution">
    <text evidence="2">The sequence shown here is derived from an EMBL/GenBank/DDBJ whole genome shotgun (WGS) entry which is preliminary data.</text>
</comment>
<keyword evidence="1" id="KW-0472">Membrane</keyword>
<sequence length="64" mass="6948">MNPEMPPNGARVLRLFSRVPYIKAAAALCVVTLLTDLVATVFNRSPAWAPRTTVPNTNTTVLPL</sequence>
<proteinExistence type="predicted"/>
<organism evidence="2 3">
    <name type="scientific">Molorchus minor</name>
    <dbReference type="NCBI Taxonomy" id="1323400"/>
    <lineage>
        <taxon>Eukaryota</taxon>
        <taxon>Metazoa</taxon>
        <taxon>Ecdysozoa</taxon>
        <taxon>Arthropoda</taxon>
        <taxon>Hexapoda</taxon>
        <taxon>Insecta</taxon>
        <taxon>Pterygota</taxon>
        <taxon>Neoptera</taxon>
        <taxon>Endopterygota</taxon>
        <taxon>Coleoptera</taxon>
        <taxon>Polyphaga</taxon>
        <taxon>Cucujiformia</taxon>
        <taxon>Chrysomeloidea</taxon>
        <taxon>Cerambycidae</taxon>
        <taxon>Lamiinae</taxon>
        <taxon>Monochamini</taxon>
        <taxon>Molorchus</taxon>
    </lineage>
</organism>